<gene>
    <name evidence="1" type="ORF">AWN68_01940</name>
</gene>
<evidence type="ECO:0000313" key="1">
    <source>
        <dbReference type="EMBL" id="KYG83588.1"/>
    </source>
</evidence>
<sequence>MTVAKRKRSKTQKIIQQQSKTKIMKTTILSIALLLFIGFGAFAQEPDQEFRTIFNNNGIRSNGGYGGITTGYSKIADRDAILIGGHGAWLINHQFGLGFGGTAFATERKTDTQLNNRYSIAGGYGGLRMEVILMPKSPIHLSFPILVGAGGVTYVESGRDYDFAREEDSQAFFVTEAGAEIEINVIKFMRLSFGAHYRYTSDIGLTYLDGGAPITDKDALRGMSGKISLKFGKF</sequence>
<keyword evidence="2" id="KW-1185">Reference proteome</keyword>
<proteinExistence type="predicted"/>
<organism evidence="1 2">
    <name type="scientific">Roseivirga echinicomitans</name>
    <dbReference type="NCBI Taxonomy" id="296218"/>
    <lineage>
        <taxon>Bacteria</taxon>
        <taxon>Pseudomonadati</taxon>
        <taxon>Bacteroidota</taxon>
        <taxon>Cytophagia</taxon>
        <taxon>Cytophagales</taxon>
        <taxon>Roseivirgaceae</taxon>
        <taxon>Roseivirga</taxon>
    </lineage>
</organism>
<name>A0A150XXZ6_9BACT</name>
<dbReference type="Proteomes" id="UP000075615">
    <property type="component" value="Unassembled WGS sequence"/>
</dbReference>
<dbReference type="STRING" id="296218.AWN68_01940"/>
<reference evidence="1 2" key="1">
    <citation type="submission" date="2016-01" db="EMBL/GenBank/DDBJ databases">
        <title>Genome sequencing of Roseivirga echinicomitans KMM 6058.</title>
        <authorList>
            <person name="Selvaratnam C."/>
            <person name="Thevarajoo S."/>
            <person name="Goh K.M."/>
            <person name="Ee R."/>
            <person name="Chan K.-G."/>
            <person name="Chong C.S."/>
        </authorList>
    </citation>
    <scope>NUCLEOTIDE SEQUENCE [LARGE SCALE GENOMIC DNA]</scope>
    <source>
        <strain evidence="1 2">KMM 6058</strain>
    </source>
</reference>
<protein>
    <recommendedName>
        <fullName evidence="3">Outer membrane protein beta-barrel domain-containing protein</fullName>
    </recommendedName>
</protein>
<comment type="caution">
    <text evidence="1">The sequence shown here is derived from an EMBL/GenBank/DDBJ whole genome shotgun (WGS) entry which is preliminary data.</text>
</comment>
<evidence type="ECO:0008006" key="3">
    <source>
        <dbReference type="Google" id="ProtNLM"/>
    </source>
</evidence>
<accession>A0A150XXZ6</accession>
<dbReference type="AlphaFoldDB" id="A0A150XXZ6"/>
<dbReference type="EMBL" id="LRDB01000001">
    <property type="protein sequence ID" value="KYG83588.1"/>
    <property type="molecule type" value="Genomic_DNA"/>
</dbReference>
<evidence type="ECO:0000313" key="2">
    <source>
        <dbReference type="Proteomes" id="UP000075615"/>
    </source>
</evidence>